<reference evidence="3" key="3">
    <citation type="submission" date="2020-12" db="UniProtKB">
        <authorList>
            <consortium name="EnsemblPlants"/>
        </authorList>
    </citation>
    <scope>IDENTIFICATION</scope>
</reference>
<protein>
    <submittedName>
        <fullName evidence="2 3">Uncharacterized protein</fullName>
    </submittedName>
</protein>
<name>A0A2K1IY24_PHYPA</name>
<keyword evidence="1" id="KW-0472">Membrane</keyword>
<evidence type="ECO:0000313" key="3">
    <source>
        <dbReference type="EnsemblPlants" id="PAC:32937906.CDS.1"/>
    </source>
</evidence>
<gene>
    <name evidence="2" type="ORF">PHYPA_023992</name>
</gene>
<dbReference type="AlphaFoldDB" id="A0A2K1IY24"/>
<proteinExistence type="predicted"/>
<organism evidence="2">
    <name type="scientific">Physcomitrium patens</name>
    <name type="common">Spreading-leaved earth moss</name>
    <name type="synonym">Physcomitrella patens</name>
    <dbReference type="NCBI Taxonomy" id="3218"/>
    <lineage>
        <taxon>Eukaryota</taxon>
        <taxon>Viridiplantae</taxon>
        <taxon>Streptophyta</taxon>
        <taxon>Embryophyta</taxon>
        <taxon>Bryophyta</taxon>
        <taxon>Bryophytina</taxon>
        <taxon>Bryopsida</taxon>
        <taxon>Funariidae</taxon>
        <taxon>Funariales</taxon>
        <taxon>Funariaceae</taxon>
        <taxon>Physcomitrium</taxon>
    </lineage>
</organism>
<reference evidence="2 4" key="2">
    <citation type="journal article" date="2018" name="Plant J.">
        <title>The Physcomitrella patens chromosome-scale assembly reveals moss genome structure and evolution.</title>
        <authorList>
            <person name="Lang D."/>
            <person name="Ullrich K.K."/>
            <person name="Murat F."/>
            <person name="Fuchs J."/>
            <person name="Jenkins J."/>
            <person name="Haas F.B."/>
            <person name="Piednoel M."/>
            <person name="Gundlach H."/>
            <person name="Van Bel M."/>
            <person name="Meyberg R."/>
            <person name="Vives C."/>
            <person name="Morata J."/>
            <person name="Symeonidi A."/>
            <person name="Hiss M."/>
            <person name="Muchero W."/>
            <person name="Kamisugi Y."/>
            <person name="Saleh O."/>
            <person name="Blanc G."/>
            <person name="Decker E.L."/>
            <person name="van Gessel N."/>
            <person name="Grimwood J."/>
            <person name="Hayes R.D."/>
            <person name="Graham S.W."/>
            <person name="Gunter L.E."/>
            <person name="McDaniel S.F."/>
            <person name="Hoernstein S.N.W."/>
            <person name="Larsson A."/>
            <person name="Li F.W."/>
            <person name="Perroud P.F."/>
            <person name="Phillips J."/>
            <person name="Ranjan P."/>
            <person name="Rokshar D.S."/>
            <person name="Rothfels C.J."/>
            <person name="Schneider L."/>
            <person name="Shu S."/>
            <person name="Stevenson D.W."/>
            <person name="Thummler F."/>
            <person name="Tillich M."/>
            <person name="Villarreal Aguilar J.C."/>
            <person name="Widiez T."/>
            <person name="Wong G.K."/>
            <person name="Wymore A."/>
            <person name="Zhang Y."/>
            <person name="Zimmer A.D."/>
            <person name="Quatrano R.S."/>
            <person name="Mayer K.F.X."/>
            <person name="Goodstein D."/>
            <person name="Casacuberta J.M."/>
            <person name="Vandepoele K."/>
            <person name="Reski R."/>
            <person name="Cuming A.C."/>
            <person name="Tuskan G.A."/>
            <person name="Maumus F."/>
            <person name="Salse J."/>
            <person name="Schmutz J."/>
            <person name="Rensing S.A."/>
        </authorList>
    </citation>
    <scope>NUCLEOTIDE SEQUENCE [LARGE SCALE GENOMIC DNA]</scope>
    <source>
        <strain evidence="3 4">cv. Gransden 2004</strain>
    </source>
</reference>
<keyword evidence="1" id="KW-1133">Transmembrane helix</keyword>
<dbReference type="EMBL" id="ABEU02000019">
    <property type="protein sequence ID" value="PNR34175.1"/>
    <property type="molecule type" value="Genomic_DNA"/>
</dbReference>
<feature type="transmembrane region" description="Helical" evidence="1">
    <location>
        <begin position="20"/>
        <end position="39"/>
    </location>
</feature>
<dbReference type="Gramene" id="Pp3c19_11040V3.1">
    <property type="protein sequence ID" value="PAC:32937906.CDS.1"/>
    <property type="gene ID" value="Pp3c19_11040"/>
</dbReference>
<reference evidence="2 4" key="1">
    <citation type="journal article" date="2008" name="Science">
        <title>The Physcomitrella genome reveals evolutionary insights into the conquest of land by plants.</title>
        <authorList>
            <person name="Rensing S."/>
            <person name="Lang D."/>
            <person name="Zimmer A."/>
            <person name="Terry A."/>
            <person name="Salamov A."/>
            <person name="Shapiro H."/>
            <person name="Nishiyama T."/>
            <person name="Perroud P.-F."/>
            <person name="Lindquist E."/>
            <person name="Kamisugi Y."/>
            <person name="Tanahashi T."/>
            <person name="Sakakibara K."/>
            <person name="Fujita T."/>
            <person name="Oishi K."/>
            <person name="Shin-I T."/>
            <person name="Kuroki Y."/>
            <person name="Toyoda A."/>
            <person name="Suzuki Y."/>
            <person name="Hashimoto A."/>
            <person name="Yamaguchi K."/>
            <person name="Sugano A."/>
            <person name="Kohara Y."/>
            <person name="Fujiyama A."/>
            <person name="Anterola A."/>
            <person name="Aoki S."/>
            <person name="Ashton N."/>
            <person name="Barbazuk W.B."/>
            <person name="Barker E."/>
            <person name="Bennetzen J."/>
            <person name="Bezanilla M."/>
            <person name="Blankenship R."/>
            <person name="Cho S.H."/>
            <person name="Dutcher S."/>
            <person name="Estelle M."/>
            <person name="Fawcett J.A."/>
            <person name="Gundlach H."/>
            <person name="Hanada K."/>
            <person name="Heyl A."/>
            <person name="Hicks K.A."/>
            <person name="Hugh J."/>
            <person name="Lohr M."/>
            <person name="Mayer K."/>
            <person name="Melkozernov A."/>
            <person name="Murata T."/>
            <person name="Nelson D."/>
            <person name="Pils B."/>
            <person name="Prigge M."/>
            <person name="Reiss B."/>
            <person name="Renner T."/>
            <person name="Rombauts S."/>
            <person name="Rushton P."/>
            <person name="Sanderfoot A."/>
            <person name="Schween G."/>
            <person name="Shiu S.-H."/>
            <person name="Stueber K."/>
            <person name="Theodoulou F.L."/>
            <person name="Tu H."/>
            <person name="Van de Peer Y."/>
            <person name="Verrier P.J."/>
            <person name="Waters E."/>
            <person name="Wood A."/>
            <person name="Yang L."/>
            <person name="Cove D."/>
            <person name="Cuming A."/>
            <person name="Hasebe M."/>
            <person name="Lucas S."/>
            <person name="Mishler D.B."/>
            <person name="Reski R."/>
            <person name="Grigoriev I."/>
            <person name="Quatrano R.S."/>
            <person name="Boore J.L."/>
        </authorList>
    </citation>
    <scope>NUCLEOTIDE SEQUENCE [LARGE SCALE GENOMIC DNA]</scope>
    <source>
        <strain evidence="3 4">cv. Gransden 2004</strain>
    </source>
</reference>
<evidence type="ECO:0000313" key="2">
    <source>
        <dbReference type="EMBL" id="PNR34175.1"/>
    </source>
</evidence>
<keyword evidence="1" id="KW-0812">Transmembrane</keyword>
<keyword evidence="4" id="KW-1185">Reference proteome</keyword>
<dbReference type="EnsemblPlants" id="Pp3c19_11040V3.1">
    <property type="protein sequence ID" value="PAC:32937906.CDS.1"/>
    <property type="gene ID" value="Pp3c19_11040"/>
</dbReference>
<evidence type="ECO:0000313" key="4">
    <source>
        <dbReference type="Proteomes" id="UP000006727"/>
    </source>
</evidence>
<dbReference type="Proteomes" id="UP000006727">
    <property type="component" value="Chromosome 19"/>
</dbReference>
<evidence type="ECO:0000256" key="1">
    <source>
        <dbReference type="SAM" id="Phobius"/>
    </source>
</evidence>
<sequence length="46" mass="5274">MPKSRASKFDKILELTNVDLCCPVLVASFLGIKYFLLFINNHSKKM</sequence>
<accession>A0A2K1IY24</accession>
<dbReference type="InParanoid" id="A0A2K1IY24"/>